<evidence type="ECO:0000256" key="1">
    <source>
        <dbReference type="SAM" id="MobiDB-lite"/>
    </source>
</evidence>
<reference evidence="3" key="2">
    <citation type="submission" date="2025-09" db="UniProtKB">
        <authorList>
            <consortium name="Ensembl"/>
        </authorList>
    </citation>
    <scope>IDENTIFICATION</scope>
</reference>
<dbReference type="PANTHER" id="PTHR31993">
    <property type="entry name" value="UBA-LIKE DOMAIN-CONTAINING PROTEIN 2"/>
    <property type="match status" value="1"/>
</dbReference>
<keyword evidence="4" id="KW-1185">Reference proteome</keyword>
<feature type="signal peptide" evidence="2">
    <location>
        <begin position="1"/>
        <end position="20"/>
    </location>
</feature>
<organism evidence="3 4">
    <name type="scientific">Bubo bubo</name>
    <name type="common">Eurasian eagle-owl</name>
    <name type="synonym">Strix bubo</name>
    <dbReference type="NCBI Taxonomy" id="30461"/>
    <lineage>
        <taxon>Eukaryota</taxon>
        <taxon>Metazoa</taxon>
        <taxon>Chordata</taxon>
        <taxon>Craniata</taxon>
        <taxon>Vertebrata</taxon>
        <taxon>Euteleostomi</taxon>
        <taxon>Archelosauria</taxon>
        <taxon>Archosauria</taxon>
        <taxon>Dinosauria</taxon>
        <taxon>Saurischia</taxon>
        <taxon>Theropoda</taxon>
        <taxon>Coelurosauria</taxon>
        <taxon>Aves</taxon>
        <taxon>Neognathae</taxon>
        <taxon>Neoaves</taxon>
        <taxon>Telluraves</taxon>
        <taxon>Strigiformes</taxon>
        <taxon>Strigidae</taxon>
        <taxon>Bubo</taxon>
    </lineage>
</organism>
<feature type="chain" id="PRO_5034708762" evidence="2">
    <location>
        <begin position="21"/>
        <end position="244"/>
    </location>
</feature>
<dbReference type="PANTHER" id="PTHR31993:SF5">
    <property type="entry name" value="UBA-LIKE DOMAIN-CONTAINING PROTEIN 1"/>
    <property type="match status" value="1"/>
</dbReference>
<reference evidence="3" key="1">
    <citation type="submission" date="2025-08" db="UniProtKB">
        <authorList>
            <consortium name="Ensembl"/>
        </authorList>
    </citation>
    <scope>IDENTIFICATION</scope>
</reference>
<dbReference type="Proteomes" id="UP000694567">
    <property type="component" value="Unplaced"/>
</dbReference>
<keyword evidence="2" id="KW-0732">Signal</keyword>
<dbReference type="AlphaFoldDB" id="A0A8C0F6Y4"/>
<evidence type="ECO:0000313" key="3">
    <source>
        <dbReference type="Ensembl" id="ENSBOBP00000014798.1"/>
    </source>
</evidence>
<dbReference type="Ensembl" id="ENSBOBT00000015137.1">
    <property type="protein sequence ID" value="ENSBOBP00000014798.1"/>
    <property type="gene ID" value="ENSBOBG00000009293.1"/>
</dbReference>
<dbReference type="Gene3D" id="1.10.8.10">
    <property type="entry name" value="DNA helicase RuvA subunit, C-terminal domain"/>
    <property type="match status" value="1"/>
</dbReference>
<evidence type="ECO:0000256" key="2">
    <source>
        <dbReference type="SAM" id="SignalP"/>
    </source>
</evidence>
<protein>
    <submittedName>
        <fullName evidence="3">Uncharacterized protein</fullName>
    </submittedName>
</protein>
<sequence>MLVVTSSFSFFFFFPQTALSAFFQETNIPYSHHHQMMCTPANTPATPPNFPDALTMFSRLKASESFNSSSPVASMATSPPPPAAWDAGLVLASAWDPAAAGLSGREHPLLSWDTGVCMRVTFTEEVPSSRSLGHPTWQSGLCLSVSPHSLAPLDWVGGRHPTRLGFCKWGEREQGLFLLSHSLHPACAVLAGEQGWGAPALGKVPGPSPSPGDGEQGVSQGWPGWASTPSPHPPGMGFALGLFA</sequence>
<name>A0A8C0F6Y4_BUBBB</name>
<proteinExistence type="predicted"/>
<feature type="region of interest" description="Disordered" evidence="1">
    <location>
        <begin position="200"/>
        <end position="232"/>
    </location>
</feature>
<accession>A0A8C0F6Y4</accession>
<evidence type="ECO:0000313" key="4">
    <source>
        <dbReference type="Proteomes" id="UP000694567"/>
    </source>
</evidence>
<dbReference type="InterPro" id="IPR039310">
    <property type="entry name" value="UBALD1/2"/>
</dbReference>